<dbReference type="GO" id="GO:0005763">
    <property type="term" value="C:mitochondrial small ribosomal subunit"/>
    <property type="evidence" value="ECO:0007669"/>
    <property type="project" value="TreeGrafter"/>
</dbReference>
<evidence type="ECO:0000313" key="3">
    <source>
        <dbReference type="Proteomes" id="UP001303473"/>
    </source>
</evidence>
<dbReference type="PANTHER" id="PTHR28158:SF1">
    <property type="entry name" value="SMALL RIBOSOMAL SUBUNIT PROTEIN MS45"/>
    <property type="match status" value="1"/>
</dbReference>
<dbReference type="EMBL" id="MU853762">
    <property type="protein sequence ID" value="KAK3943927.1"/>
    <property type="molecule type" value="Genomic_DNA"/>
</dbReference>
<organism evidence="2 3">
    <name type="scientific">Diplogelasinospora grovesii</name>
    <dbReference type="NCBI Taxonomy" id="303347"/>
    <lineage>
        <taxon>Eukaryota</taxon>
        <taxon>Fungi</taxon>
        <taxon>Dikarya</taxon>
        <taxon>Ascomycota</taxon>
        <taxon>Pezizomycotina</taxon>
        <taxon>Sordariomycetes</taxon>
        <taxon>Sordariomycetidae</taxon>
        <taxon>Sordariales</taxon>
        <taxon>Diplogelasinosporaceae</taxon>
        <taxon>Diplogelasinospora</taxon>
    </lineage>
</organism>
<dbReference type="AlphaFoldDB" id="A0AAN6NDT0"/>
<dbReference type="InterPro" id="IPR021036">
    <property type="entry name" value="Ribosomal_mS45"/>
</dbReference>
<comment type="caution">
    <text evidence="2">The sequence shown here is derived from an EMBL/GenBank/DDBJ whole genome shotgun (WGS) entry which is preliminary data.</text>
</comment>
<protein>
    <submittedName>
        <fullName evidence="2">Eukaryotic mitochondrial regulator protein-domain-containing protein</fullName>
    </submittedName>
</protein>
<reference evidence="3" key="1">
    <citation type="journal article" date="2023" name="Mol. Phylogenet. Evol.">
        <title>Genome-scale phylogeny and comparative genomics of the fungal order Sordariales.</title>
        <authorList>
            <person name="Hensen N."/>
            <person name="Bonometti L."/>
            <person name="Westerberg I."/>
            <person name="Brannstrom I.O."/>
            <person name="Guillou S."/>
            <person name="Cros-Aarteil S."/>
            <person name="Calhoun S."/>
            <person name="Haridas S."/>
            <person name="Kuo A."/>
            <person name="Mondo S."/>
            <person name="Pangilinan J."/>
            <person name="Riley R."/>
            <person name="LaButti K."/>
            <person name="Andreopoulos B."/>
            <person name="Lipzen A."/>
            <person name="Chen C."/>
            <person name="Yan M."/>
            <person name="Daum C."/>
            <person name="Ng V."/>
            <person name="Clum A."/>
            <person name="Steindorff A."/>
            <person name="Ohm R.A."/>
            <person name="Martin F."/>
            <person name="Silar P."/>
            <person name="Natvig D.O."/>
            <person name="Lalanne C."/>
            <person name="Gautier V."/>
            <person name="Ament-Velasquez S.L."/>
            <person name="Kruys A."/>
            <person name="Hutchinson M.I."/>
            <person name="Powell A.J."/>
            <person name="Barry K."/>
            <person name="Miller A.N."/>
            <person name="Grigoriev I.V."/>
            <person name="Debuchy R."/>
            <person name="Gladieux P."/>
            <person name="Hiltunen Thoren M."/>
            <person name="Johannesson H."/>
        </authorList>
    </citation>
    <scope>NUCLEOTIDE SEQUENCE [LARGE SCALE GENOMIC DNA]</scope>
    <source>
        <strain evidence="3">CBS 340.73</strain>
    </source>
</reference>
<keyword evidence="3" id="KW-1185">Reference proteome</keyword>
<dbReference type="GO" id="GO:0003735">
    <property type="term" value="F:structural constituent of ribosome"/>
    <property type="evidence" value="ECO:0007669"/>
    <property type="project" value="TreeGrafter"/>
</dbReference>
<dbReference type="PANTHER" id="PTHR28158">
    <property type="entry name" value="37S RIBOSOMAL PROTEIN S35, MITOCHONDRIAL"/>
    <property type="match status" value="1"/>
</dbReference>
<dbReference type="Pfam" id="PF12298">
    <property type="entry name" value="Bot1p"/>
    <property type="match status" value="1"/>
</dbReference>
<sequence>MPPRIHSQPLLNCVEQTCLGRPSWQAAASQQCSQFSTTASRELNREQRRMWQWLRSEGRQYRNPKPGGGPNYLAGSTNKPFRHNETFRSQPVLSEEARNKIWSAVMEQGLPLKAVSAKYSVDMRRVAAVVRMKEIERSMQASGQPLARPYAKAVLNMLPQTHLVEGEPEHEPINEIHIHSYTMQQLFLPTPESRKFTRADAAKAFGDHILPAEKRIPLPELVGLEKDLVEGLSREEANRRFMHAAAASEQAIADREARKAREEEENKKRVDSARFEFRFENINAEAVGPNGRSRKGVGWRYGVPFHDRKRAEVKIPTKVE</sequence>
<evidence type="ECO:0000313" key="2">
    <source>
        <dbReference type="EMBL" id="KAK3943927.1"/>
    </source>
</evidence>
<dbReference type="Proteomes" id="UP001303473">
    <property type="component" value="Unassembled WGS sequence"/>
</dbReference>
<proteinExistence type="predicted"/>
<gene>
    <name evidence="2" type="ORF">QBC46DRAFT_375749</name>
</gene>
<accession>A0AAN6NDT0</accession>
<dbReference type="GO" id="GO:0032543">
    <property type="term" value="P:mitochondrial translation"/>
    <property type="evidence" value="ECO:0007669"/>
    <property type="project" value="TreeGrafter"/>
</dbReference>
<name>A0AAN6NDT0_9PEZI</name>
<evidence type="ECO:0000256" key="1">
    <source>
        <dbReference type="SAM" id="MobiDB-lite"/>
    </source>
</evidence>
<feature type="region of interest" description="Disordered" evidence="1">
    <location>
        <begin position="56"/>
        <end position="83"/>
    </location>
</feature>